<proteinExistence type="predicted"/>
<keyword evidence="1" id="KW-0812">Transmembrane</keyword>
<evidence type="ECO:0000256" key="1">
    <source>
        <dbReference type="SAM" id="Phobius"/>
    </source>
</evidence>
<evidence type="ECO:0000313" key="2">
    <source>
        <dbReference type="EMBL" id="CAF3723968.1"/>
    </source>
</evidence>
<accession>A0A818WH59</accession>
<protein>
    <submittedName>
        <fullName evidence="2">Uncharacterized protein</fullName>
    </submittedName>
</protein>
<feature type="transmembrane region" description="Helical" evidence="1">
    <location>
        <begin position="14"/>
        <end position="38"/>
    </location>
</feature>
<keyword evidence="1" id="KW-1133">Transmembrane helix</keyword>
<dbReference type="AlphaFoldDB" id="A0A818WH59"/>
<gene>
    <name evidence="2" type="ORF">FNK824_LOCUS10651</name>
</gene>
<sequence length="122" mass="13863">VLNIGVELKVISPIIFAIFVLMATVLTFLTSPIVYLLYRRGVDKEKLSSNDVTEELDAVREDRKNMVEYESAIYTISNGSVIDNELNSSKDNSNANRDQSAVIDNIVKMQIYPRRTVNMTRF</sequence>
<dbReference type="Proteomes" id="UP000663874">
    <property type="component" value="Unassembled WGS sequence"/>
</dbReference>
<keyword evidence="1" id="KW-0472">Membrane</keyword>
<evidence type="ECO:0000313" key="3">
    <source>
        <dbReference type="Proteomes" id="UP000663874"/>
    </source>
</evidence>
<organism evidence="2 3">
    <name type="scientific">Rotaria sordida</name>
    <dbReference type="NCBI Taxonomy" id="392033"/>
    <lineage>
        <taxon>Eukaryota</taxon>
        <taxon>Metazoa</taxon>
        <taxon>Spiralia</taxon>
        <taxon>Gnathifera</taxon>
        <taxon>Rotifera</taxon>
        <taxon>Eurotatoria</taxon>
        <taxon>Bdelloidea</taxon>
        <taxon>Philodinida</taxon>
        <taxon>Philodinidae</taxon>
        <taxon>Rotaria</taxon>
    </lineage>
</organism>
<name>A0A818WH59_9BILA</name>
<feature type="non-terminal residue" evidence="2">
    <location>
        <position position="1"/>
    </location>
</feature>
<reference evidence="2" key="1">
    <citation type="submission" date="2021-02" db="EMBL/GenBank/DDBJ databases">
        <authorList>
            <person name="Nowell W R."/>
        </authorList>
    </citation>
    <scope>NUCLEOTIDE SEQUENCE</scope>
</reference>
<comment type="caution">
    <text evidence="2">The sequence shown here is derived from an EMBL/GenBank/DDBJ whole genome shotgun (WGS) entry which is preliminary data.</text>
</comment>
<dbReference type="EMBL" id="CAJOBE010001206">
    <property type="protein sequence ID" value="CAF3723968.1"/>
    <property type="molecule type" value="Genomic_DNA"/>
</dbReference>